<dbReference type="EMBL" id="BT084666">
    <property type="protein sequence ID" value="ACR35019.1"/>
    <property type="molecule type" value="mRNA"/>
</dbReference>
<reference evidence="1" key="1">
    <citation type="journal article" date="2009" name="PLoS Genet.">
        <title>Sequencing, mapping, and analysis of 27,455 maize full-length cDNAs.</title>
        <authorList>
            <person name="Soderlund C."/>
            <person name="Descour A."/>
            <person name="Kudrna D."/>
            <person name="Bomhoff M."/>
            <person name="Boyd L."/>
            <person name="Currie J."/>
            <person name="Angelova A."/>
            <person name="Collura K."/>
            <person name="Wissotski M."/>
            <person name="Ashley E."/>
            <person name="Morrow D."/>
            <person name="Fernandes J."/>
            <person name="Walbot V."/>
            <person name="Yu Y."/>
        </authorList>
    </citation>
    <scope>NUCLEOTIDE SEQUENCE</scope>
    <source>
        <strain evidence="1">B73</strain>
    </source>
</reference>
<organism evidence="1">
    <name type="scientific">Zea mays</name>
    <name type="common">Maize</name>
    <dbReference type="NCBI Taxonomy" id="4577"/>
    <lineage>
        <taxon>Eukaryota</taxon>
        <taxon>Viridiplantae</taxon>
        <taxon>Streptophyta</taxon>
        <taxon>Embryophyta</taxon>
        <taxon>Tracheophyta</taxon>
        <taxon>Spermatophyta</taxon>
        <taxon>Magnoliopsida</taxon>
        <taxon>Liliopsida</taxon>
        <taxon>Poales</taxon>
        <taxon>Poaceae</taxon>
        <taxon>PACMAD clade</taxon>
        <taxon>Panicoideae</taxon>
        <taxon>Andropogonodae</taxon>
        <taxon>Andropogoneae</taxon>
        <taxon>Tripsacinae</taxon>
        <taxon>Zea</taxon>
    </lineage>
</organism>
<sequence length="166" mass="18361">MNRKYLYNADNDTGTSQAHTSPACSYYRHEHDVARTLPPGRRPCISSVGWQRRVAWAWRGSGDGGRLLDVLERAEPHLLVQHRASCCSRIRGGSVSGDAQLVGVHRRRAEHAGLGVGAPVLVGAPRAADHIVRHERRAHLLLRVLVVRRGVHGPPALRNETRDAMQ</sequence>
<reference evidence="1" key="2">
    <citation type="submission" date="2012-06" db="EMBL/GenBank/DDBJ databases">
        <authorList>
            <person name="Yu Y."/>
            <person name="Currie J."/>
            <person name="Lomeli R."/>
            <person name="Angelova A."/>
            <person name="Collura K."/>
            <person name="Wissotski M."/>
            <person name="Campos D."/>
            <person name="Kudrna D."/>
            <person name="Golser W."/>
            <person name="Ashely E."/>
            <person name="Descour A."/>
            <person name="Fernandes J."/>
            <person name="Soderlund C."/>
            <person name="Walbot V."/>
        </authorList>
    </citation>
    <scope>NUCLEOTIDE SEQUENCE</scope>
    <source>
        <strain evidence="1">B73</strain>
    </source>
</reference>
<name>C4J1G9_MAIZE</name>
<proteinExistence type="evidence at transcript level"/>
<dbReference type="AlphaFoldDB" id="C4J1G9"/>
<protein>
    <submittedName>
        <fullName evidence="1">Uncharacterized protein</fullName>
    </submittedName>
</protein>
<accession>C4J1G9</accession>
<evidence type="ECO:0000313" key="1">
    <source>
        <dbReference type="EMBL" id="ACR35019.1"/>
    </source>
</evidence>